<dbReference type="InterPro" id="IPR049052">
    <property type="entry name" value="nSTAND1"/>
</dbReference>
<evidence type="ECO:0000313" key="2">
    <source>
        <dbReference type="EMBL" id="MEP1062802.1"/>
    </source>
</evidence>
<reference evidence="2 3" key="1">
    <citation type="submission" date="2022-04" db="EMBL/GenBank/DDBJ databases">
        <title>Positive selection, recombination, and allopatry shape intraspecific diversity of widespread and dominant cyanobacteria.</title>
        <authorList>
            <person name="Wei J."/>
            <person name="Shu W."/>
            <person name="Hu C."/>
        </authorList>
    </citation>
    <scope>NUCLEOTIDE SEQUENCE [LARGE SCALE GENOMIC DNA]</scope>
    <source>
        <strain evidence="2 3">AS-A4</strain>
    </source>
</reference>
<evidence type="ECO:0000259" key="1">
    <source>
        <dbReference type="Pfam" id="PF20703"/>
    </source>
</evidence>
<dbReference type="Proteomes" id="UP001476950">
    <property type="component" value="Unassembled WGS sequence"/>
</dbReference>
<organism evidence="2 3">
    <name type="scientific">Stenomitos frigidus AS-A4</name>
    <dbReference type="NCBI Taxonomy" id="2933935"/>
    <lineage>
        <taxon>Bacteria</taxon>
        <taxon>Bacillati</taxon>
        <taxon>Cyanobacteriota</taxon>
        <taxon>Cyanophyceae</taxon>
        <taxon>Leptolyngbyales</taxon>
        <taxon>Leptolyngbyaceae</taxon>
        <taxon>Stenomitos</taxon>
    </lineage>
</organism>
<evidence type="ECO:0000313" key="3">
    <source>
        <dbReference type="Proteomes" id="UP001476950"/>
    </source>
</evidence>
<sequence>MSAPKHPAVRVQPVIDRLANPQKRLLVTSEVVSQGDASASLAMVDVAHAALLRHWRLLRQWIEPNRDRLQQQRKIAASAVAWRAQGQRAGD</sequence>
<protein>
    <recommendedName>
        <fullName evidence="1">Novel STAND NTPase 1 domain-containing protein</fullName>
    </recommendedName>
</protein>
<accession>A0ABV0KU70</accession>
<keyword evidence="3" id="KW-1185">Reference proteome</keyword>
<gene>
    <name evidence="2" type="ORF">NDI38_30975</name>
</gene>
<dbReference type="RefSeq" id="WP_190449768.1">
    <property type="nucleotide sequence ID" value="NZ_JAMPLM010000094.1"/>
</dbReference>
<dbReference type="Pfam" id="PF20703">
    <property type="entry name" value="nSTAND1"/>
    <property type="match status" value="1"/>
</dbReference>
<proteinExistence type="predicted"/>
<comment type="caution">
    <text evidence="2">The sequence shown here is derived from an EMBL/GenBank/DDBJ whole genome shotgun (WGS) entry which is preliminary data.</text>
</comment>
<dbReference type="EMBL" id="JAMPLM010000094">
    <property type="protein sequence ID" value="MEP1062802.1"/>
    <property type="molecule type" value="Genomic_DNA"/>
</dbReference>
<name>A0ABV0KU70_9CYAN</name>
<feature type="domain" description="Novel STAND NTPase 1" evidence="1">
    <location>
        <begin position="10"/>
        <end position="89"/>
    </location>
</feature>